<comment type="caution">
    <text evidence="2">The sequence shown here is derived from an EMBL/GenBank/DDBJ whole genome shotgun (WGS) entry which is preliminary data.</text>
</comment>
<organism evidence="2 3">
    <name type="scientific">Eumeta variegata</name>
    <name type="common">Bagworm moth</name>
    <name type="synonym">Eumeta japonica</name>
    <dbReference type="NCBI Taxonomy" id="151549"/>
    <lineage>
        <taxon>Eukaryota</taxon>
        <taxon>Metazoa</taxon>
        <taxon>Ecdysozoa</taxon>
        <taxon>Arthropoda</taxon>
        <taxon>Hexapoda</taxon>
        <taxon>Insecta</taxon>
        <taxon>Pterygota</taxon>
        <taxon>Neoptera</taxon>
        <taxon>Endopterygota</taxon>
        <taxon>Lepidoptera</taxon>
        <taxon>Glossata</taxon>
        <taxon>Ditrysia</taxon>
        <taxon>Tineoidea</taxon>
        <taxon>Psychidae</taxon>
        <taxon>Oiketicinae</taxon>
        <taxon>Eumeta</taxon>
    </lineage>
</organism>
<keyword evidence="3" id="KW-1185">Reference proteome</keyword>
<evidence type="ECO:0000256" key="1">
    <source>
        <dbReference type="SAM" id="MobiDB-lite"/>
    </source>
</evidence>
<sequence length="96" mass="10734">MVQRRHRFGSGERFGSAYNKIVRDDDDSTVSNEFIAVTALNVRFALQGAHSNRSRQLCRARPSAPERGRGRSRPAALAWARSLDASRTPVFSLCRS</sequence>
<protein>
    <submittedName>
        <fullName evidence="2">Uncharacterized protein</fullName>
    </submittedName>
</protein>
<dbReference type="EMBL" id="BGZK01000488">
    <property type="protein sequence ID" value="GBP46703.1"/>
    <property type="molecule type" value="Genomic_DNA"/>
</dbReference>
<evidence type="ECO:0000313" key="3">
    <source>
        <dbReference type="Proteomes" id="UP000299102"/>
    </source>
</evidence>
<evidence type="ECO:0000313" key="2">
    <source>
        <dbReference type="EMBL" id="GBP46703.1"/>
    </source>
</evidence>
<dbReference type="Proteomes" id="UP000299102">
    <property type="component" value="Unassembled WGS sequence"/>
</dbReference>
<proteinExistence type="predicted"/>
<name>A0A4C1W6R3_EUMVA</name>
<reference evidence="2 3" key="1">
    <citation type="journal article" date="2019" name="Commun. Biol.">
        <title>The bagworm genome reveals a unique fibroin gene that provides high tensile strength.</title>
        <authorList>
            <person name="Kono N."/>
            <person name="Nakamura H."/>
            <person name="Ohtoshi R."/>
            <person name="Tomita M."/>
            <person name="Numata K."/>
            <person name="Arakawa K."/>
        </authorList>
    </citation>
    <scope>NUCLEOTIDE SEQUENCE [LARGE SCALE GENOMIC DNA]</scope>
</reference>
<dbReference type="AlphaFoldDB" id="A0A4C1W6R3"/>
<accession>A0A4C1W6R3</accession>
<gene>
    <name evidence="2" type="ORF">EVAR_86956_1</name>
</gene>
<feature type="region of interest" description="Disordered" evidence="1">
    <location>
        <begin position="50"/>
        <end position="75"/>
    </location>
</feature>